<organism evidence="4 5">
    <name type="scientific">Herminiimonas fonticola</name>
    <dbReference type="NCBI Taxonomy" id="303380"/>
    <lineage>
        <taxon>Bacteria</taxon>
        <taxon>Pseudomonadati</taxon>
        <taxon>Pseudomonadota</taxon>
        <taxon>Betaproteobacteria</taxon>
        <taxon>Burkholderiales</taxon>
        <taxon>Oxalobacteraceae</taxon>
        <taxon>Herminiimonas</taxon>
    </lineage>
</organism>
<dbReference type="Gene3D" id="1.10.3210.10">
    <property type="entry name" value="Hypothetical protein af1432"/>
    <property type="match status" value="1"/>
</dbReference>
<sequence>MFAAVDLGSNSFRLHIGRHDGETIRIIKSARDPVRLGAGLDSKGNLTPAAMQGAIESLARFNSILSTYPLNAVRVVATNTMRIAKNSAAFLPAAEAAIGYPIEIISGEEEGRLIYMGVASTLPSLTERRLVLDIGGGSTELILGKGLEIEQVESFSIGTVPQTLSFFREGNINAATFDAAILSARSRFEDAAPVYRSERWSGAYGSSGTIRAISDAISKNGLGDGNLSLKSLDALKRRLIQFGHASKIDLIGMKADRATTIPGGLAILIAVMQELGIKVMKPIDAGLRMGVLWDLQLRATKRDRREQSVRDCLRRFHADEKRAEFAAQTASALFSLMKPADNTYAKLLNWAGLLHEIGLSVSHSGYHKHAAYMIENADLSGFTTREQRLMSYLVLAQKGNLRKVGDSLMDSDFAKAILALRLAVMFMHARIKVDLDEVRLKMKSKIEFELPKAWVSDHPTVAYWIEKEKECWSDVGVDFSIKLNS</sequence>
<evidence type="ECO:0000313" key="5">
    <source>
        <dbReference type="Proteomes" id="UP000294737"/>
    </source>
</evidence>
<evidence type="ECO:0000256" key="1">
    <source>
        <dbReference type="ARBA" id="ARBA00022801"/>
    </source>
</evidence>
<dbReference type="InterPro" id="IPR043129">
    <property type="entry name" value="ATPase_NBD"/>
</dbReference>
<dbReference type="InterPro" id="IPR030673">
    <property type="entry name" value="PyroPPase_GppA_Ppx"/>
</dbReference>
<dbReference type="PANTHER" id="PTHR30005:SF0">
    <property type="entry name" value="RETROGRADE REGULATION PROTEIN 2"/>
    <property type="match status" value="1"/>
</dbReference>
<evidence type="ECO:0000259" key="2">
    <source>
        <dbReference type="Pfam" id="PF02541"/>
    </source>
</evidence>
<dbReference type="SUPFAM" id="SSF53067">
    <property type="entry name" value="Actin-like ATPase domain"/>
    <property type="match status" value="2"/>
</dbReference>
<dbReference type="PIRSF" id="PIRSF001267">
    <property type="entry name" value="Pyrophosphatase_GppA_Ppx"/>
    <property type="match status" value="1"/>
</dbReference>
<dbReference type="CDD" id="cd24053">
    <property type="entry name" value="ASKHA_NBD_EcPPX-GppA-like"/>
    <property type="match status" value="1"/>
</dbReference>
<accession>A0A4R6G680</accession>
<dbReference type="InterPro" id="IPR003695">
    <property type="entry name" value="Ppx_GppA_N"/>
</dbReference>
<dbReference type="Pfam" id="PF02541">
    <property type="entry name" value="Ppx-GppA"/>
    <property type="match status" value="1"/>
</dbReference>
<dbReference type="Gene3D" id="3.30.420.150">
    <property type="entry name" value="Exopolyphosphatase. Domain 2"/>
    <property type="match status" value="1"/>
</dbReference>
<comment type="caution">
    <text evidence="4">The sequence shown here is derived from an EMBL/GenBank/DDBJ whole genome shotgun (WGS) entry which is preliminary data.</text>
</comment>
<dbReference type="Proteomes" id="UP000294737">
    <property type="component" value="Unassembled WGS sequence"/>
</dbReference>
<dbReference type="Pfam" id="PF21447">
    <property type="entry name" value="Ppx-GppA_III"/>
    <property type="match status" value="1"/>
</dbReference>
<dbReference type="OrthoDB" id="9793035at2"/>
<name>A0A4R6G680_9BURK</name>
<keyword evidence="5" id="KW-1185">Reference proteome</keyword>
<dbReference type="RefSeq" id="WP_112992062.1">
    <property type="nucleotide sequence ID" value="NZ_PTLZ01000002.1"/>
</dbReference>
<reference evidence="4 5" key="1">
    <citation type="submission" date="2019-03" db="EMBL/GenBank/DDBJ databases">
        <title>Genomic Encyclopedia of Type Strains, Phase IV (KMG-IV): sequencing the most valuable type-strain genomes for metagenomic binning, comparative biology and taxonomic classification.</title>
        <authorList>
            <person name="Goeker M."/>
        </authorList>
    </citation>
    <scope>NUCLEOTIDE SEQUENCE [LARGE SCALE GENOMIC DNA]</scope>
    <source>
        <strain evidence="4 5">DSM 18555</strain>
    </source>
</reference>
<dbReference type="EMBL" id="SNWF01000005">
    <property type="protein sequence ID" value="TDN89987.1"/>
    <property type="molecule type" value="Genomic_DNA"/>
</dbReference>
<dbReference type="Gene3D" id="3.30.420.40">
    <property type="match status" value="1"/>
</dbReference>
<dbReference type="InterPro" id="IPR048950">
    <property type="entry name" value="Ppx_GppA_C"/>
</dbReference>
<protein>
    <submittedName>
        <fullName evidence="4">Exopolyphosphatase/guanosine-5'-triphosphate, 3'-diphosphate pyrophosphatase</fullName>
    </submittedName>
</protein>
<proteinExistence type="predicted"/>
<feature type="domain" description="Ppx/GppA phosphatase N-terminal" evidence="2">
    <location>
        <begin position="17"/>
        <end position="297"/>
    </location>
</feature>
<evidence type="ECO:0000259" key="3">
    <source>
        <dbReference type="Pfam" id="PF21447"/>
    </source>
</evidence>
<feature type="domain" description="Ppx/GppA phosphatase C-terminal" evidence="3">
    <location>
        <begin position="305"/>
        <end position="468"/>
    </location>
</feature>
<gene>
    <name evidence="4" type="ORF">EV677_2057</name>
</gene>
<dbReference type="GO" id="GO:0016462">
    <property type="term" value="F:pyrophosphatase activity"/>
    <property type="evidence" value="ECO:0007669"/>
    <property type="project" value="TreeGrafter"/>
</dbReference>
<dbReference type="AlphaFoldDB" id="A0A4R6G680"/>
<keyword evidence="1" id="KW-0378">Hydrolase</keyword>
<dbReference type="InterPro" id="IPR050273">
    <property type="entry name" value="GppA/Ppx_hydrolase"/>
</dbReference>
<dbReference type="SUPFAM" id="SSF109604">
    <property type="entry name" value="HD-domain/PDEase-like"/>
    <property type="match status" value="1"/>
</dbReference>
<evidence type="ECO:0000313" key="4">
    <source>
        <dbReference type="EMBL" id="TDN89987.1"/>
    </source>
</evidence>
<dbReference type="PANTHER" id="PTHR30005">
    <property type="entry name" value="EXOPOLYPHOSPHATASE"/>
    <property type="match status" value="1"/>
</dbReference>